<keyword evidence="1" id="KW-0378">Hydrolase</keyword>
<dbReference type="InterPro" id="IPR000086">
    <property type="entry name" value="NUDIX_hydrolase_dom"/>
</dbReference>
<dbReference type="PRINTS" id="PR00502">
    <property type="entry name" value="NUDIXFAMILY"/>
</dbReference>
<keyword evidence="3" id="KW-0472">Membrane</keyword>
<dbReference type="InterPro" id="IPR020476">
    <property type="entry name" value="Nudix_hydrolase"/>
</dbReference>
<sequence length="606" mass="66728">MFCRSHDKGIEQEAQAPQTWTGNIHQQKNAIRGKHSRGIGNGGAPRLGFCLMQRHGGHDDIERAVRKARFVHGRYAEVKVVGIIFLAVLCAGDLVFGKVKAMDAALGGGLRGKRKSQGTCAAAKIQSRHFRAKRQTLDRRLIKRRVQPEQSGKNIVALSRKKTIKSSTLVSVHNTSHGDRSPVCLGNVWIPNINDQKSLFDLHRVKPRKEFFKKISNISNFILFACSHGIVHHAIKLRMKIHVLLMRCLALFRQKHIQTGHFQRVLGLVGQALALQPAQQLRNAALGDAQLLGQPTHMDAFIVVDGHDCMDFRQMDVHICTEFAALAFKLIKPGHYAQQRDADWRAARRVGGSMPHGFDHGFLDAQFNGGFFMAVIFHGVLVWHPYFFVNRRARAANSCAAAFVSRACGAEHAGLVCGSCAQWREPYGERMKRQVVCPHCGEPYSSYKNPTPTADVVIYSPDRGVVIISRANEPVGFALPGGFIEEGECAETAAVREMREETGLDVELTGLLGVYSRPDRDPRQHTLTVAFTGRPRNPEALCAGDDAAHAAYYPLDALPQPLVFDHAQILADFRAMLAGERTLAGIQPSFDAVAGATGICGEGTHS</sequence>
<evidence type="ECO:0000256" key="3">
    <source>
        <dbReference type="SAM" id="Phobius"/>
    </source>
</evidence>
<dbReference type="PANTHER" id="PTHR43736:SF1">
    <property type="entry name" value="DIHYDRONEOPTERIN TRIPHOSPHATE DIPHOSPHATASE"/>
    <property type="match status" value="1"/>
</dbReference>
<feature type="transmembrane region" description="Helical" evidence="3">
    <location>
        <begin position="370"/>
        <end position="389"/>
    </location>
</feature>
<evidence type="ECO:0000313" key="5">
    <source>
        <dbReference type="EMBL" id="MPL86891.1"/>
    </source>
</evidence>
<dbReference type="InterPro" id="IPR015797">
    <property type="entry name" value="NUDIX_hydrolase-like_dom_sf"/>
</dbReference>
<evidence type="ECO:0000256" key="1">
    <source>
        <dbReference type="ARBA" id="ARBA00022801"/>
    </source>
</evidence>
<dbReference type="CDD" id="cd18873">
    <property type="entry name" value="NUDIX_NadM_like"/>
    <property type="match status" value="1"/>
</dbReference>
<organism evidence="5">
    <name type="scientific">bioreactor metagenome</name>
    <dbReference type="NCBI Taxonomy" id="1076179"/>
    <lineage>
        <taxon>unclassified sequences</taxon>
        <taxon>metagenomes</taxon>
        <taxon>ecological metagenomes</taxon>
    </lineage>
</organism>
<name>A0A644V6T8_9ZZZZ</name>
<dbReference type="InterPro" id="IPR020084">
    <property type="entry name" value="NUDIX_hydrolase_CS"/>
</dbReference>
<proteinExistence type="predicted"/>
<comment type="caution">
    <text evidence="5">The sequence shown here is derived from an EMBL/GenBank/DDBJ whole genome shotgun (WGS) entry which is preliminary data.</text>
</comment>
<dbReference type="PROSITE" id="PS00893">
    <property type="entry name" value="NUDIX_BOX"/>
    <property type="match status" value="1"/>
</dbReference>
<keyword evidence="3" id="KW-0812">Transmembrane</keyword>
<dbReference type="PANTHER" id="PTHR43736">
    <property type="entry name" value="ADP-RIBOSE PYROPHOSPHATASE"/>
    <property type="match status" value="1"/>
</dbReference>
<dbReference type="EMBL" id="VSSQ01000229">
    <property type="protein sequence ID" value="MPL86891.1"/>
    <property type="molecule type" value="Genomic_DNA"/>
</dbReference>
<protein>
    <recommendedName>
        <fullName evidence="4">Nudix hydrolase domain-containing protein</fullName>
    </recommendedName>
</protein>
<dbReference type="SUPFAM" id="SSF55811">
    <property type="entry name" value="Nudix"/>
    <property type="match status" value="1"/>
</dbReference>
<feature type="region of interest" description="Disordered" evidence="2">
    <location>
        <begin position="1"/>
        <end position="22"/>
    </location>
</feature>
<accession>A0A644V6T8</accession>
<dbReference type="PROSITE" id="PS51462">
    <property type="entry name" value="NUDIX"/>
    <property type="match status" value="1"/>
</dbReference>
<reference evidence="5" key="1">
    <citation type="submission" date="2019-08" db="EMBL/GenBank/DDBJ databases">
        <authorList>
            <person name="Kucharzyk K."/>
            <person name="Murdoch R.W."/>
            <person name="Higgins S."/>
            <person name="Loffler F."/>
        </authorList>
    </citation>
    <scope>NUCLEOTIDE SEQUENCE</scope>
</reference>
<dbReference type="Pfam" id="PF00293">
    <property type="entry name" value="NUDIX"/>
    <property type="match status" value="1"/>
</dbReference>
<evidence type="ECO:0000259" key="4">
    <source>
        <dbReference type="PROSITE" id="PS51462"/>
    </source>
</evidence>
<feature type="compositionally biased region" description="Basic and acidic residues" evidence="2">
    <location>
        <begin position="1"/>
        <end position="11"/>
    </location>
</feature>
<keyword evidence="3" id="KW-1133">Transmembrane helix</keyword>
<evidence type="ECO:0000256" key="2">
    <source>
        <dbReference type="SAM" id="MobiDB-lite"/>
    </source>
</evidence>
<feature type="domain" description="Nudix hydrolase" evidence="4">
    <location>
        <begin position="449"/>
        <end position="575"/>
    </location>
</feature>
<dbReference type="AlphaFoldDB" id="A0A644V6T8"/>
<dbReference type="GO" id="GO:0016787">
    <property type="term" value="F:hydrolase activity"/>
    <property type="evidence" value="ECO:0007669"/>
    <property type="project" value="UniProtKB-KW"/>
</dbReference>
<gene>
    <name evidence="5" type="ORF">SDC9_32878</name>
</gene>
<dbReference type="Gene3D" id="3.90.79.10">
    <property type="entry name" value="Nucleoside Triphosphate Pyrophosphohydrolase"/>
    <property type="match status" value="1"/>
</dbReference>